<evidence type="ECO:0000256" key="1">
    <source>
        <dbReference type="ARBA" id="ARBA00006040"/>
    </source>
</evidence>
<name>A0A7D5S6D7_9PROT</name>
<dbReference type="GO" id="GO:0005829">
    <property type="term" value="C:cytosol"/>
    <property type="evidence" value="ECO:0007669"/>
    <property type="project" value="UniProtKB-ARBA"/>
</dbReference>
<evidence type="ECO:0000256" key="5">
    <source>
        <dbReference type="ARBA" id="ARBA00022833"/>
    </source>
</evidence>
<comment type="similarity">
    <text evidence="1 9">Belongs to the peptidase M3 family.</text>
</comment>
<dbReference type="GO" id="GO:0004222">
    <property type="term" value="F:metalloendopeptidase activity"/>
    <property type="evidence" value="ECO:0007669"/>
    <property type="project" value="UniProtKB-EC"/>
</dbReference>
<dbReference type="InterPro" id="IPR001567">
    <property type="entry name" value="Pept_M3A_M3B_dom"/>
</dbReference>
<dbReference type="InterPro" id="IPR034005">
    <property type="entry name" value="M3A_DCP"/>
</dbReference>
<evidence type="ECO:0000313" key="13">
    <source>
        <dbReference type="Proteomes" id="UP000509684"/>
    </source>
</evidence>
<evidence type="ECO:0000256" key="6">
    <source>
        <dbReference type="ARBA" id="ARBA00023049"/>
    </source>
</evidence>
<keyword evidence="3 9" id="KW-0479">Metal-binding</keyword>
<dbReference type="GO" id="GO:0046872">
    <property type="term" value="F:metal ion binding"/>
    <property type="evidence" value="ECO:0007669"/>
    <property type="project" value="UniProtKB-UniRule"/>
</dbReference>
<dbReference type="SUPFAM" id="SSF55486">
    <property type="entry name" value="Metalloproteases ('zincins'), catalytic domain"/>
    <property type="match status" value="1"/>
</dbReference>
<evidence type="ECO:0000259" key="10">
    <source>
        <dbReference type="Pfam" id="PF01432"/>
    </source>
</evidence>
<dbReference type="InterPro" id="IPR045666">
    <property type="entry name" value="OpdA_N"/>
</dbReference>
<dbReference type="CDD" id="cd06456">
    <property type="entry name" value="M3A_DCP"/>
    <property type="match status" value="1"/>
</dbReference>
<dbReference type="GO" id="GO:0006518">
    <property type="term" value="P:peptide metabolic process"/>
    <property type="evidence" value="ECO:0007669"/>
    <property type="project" value="TreeGrafter"/>
</dbReference>
<evidence type="ECO:0000259" key="11">
    <source>
        <dbReference type="Pfam" id="PF19310"/>
    </source>
</evidence>
<keyword evidence="4 9" id="KW-0378">Hydrolase</keyword>
<dbReference type="EC" id="3.4.24.70" evidence="8"/>
<dbReference type="InterPro" id="IPR024079">
    <property type="entry name" value="MetalloPept_cat_dom_sf"/>
</dbReference>
<evidence type="ECO:0000256" key="3">
    <source>
        <dbReference type="ARBA" id="ARBA00022723"/>
    </source>
</evidence>
<proteinExistence type="inferred from homology"/>
<dbReference type="InterPro" id="IPR024077">
    <property type="entry name" value="Neurolysin/TOP_dom2"/>
</dbReference>
<dbReference type="InterPro" id="IPR045090">
    <property type="entry name" value="Pept_M3A_M3B"/>
</dbReference>
<dbReference type="PANTHER" id="PTHR11804">
    <property type="entry name" value="PROTEASE M3 THIMET OLIGOPEPTIDASE-RELATED"/>
    <property type="match status" value="1"/>
</dbReference>
<comment type="cofactor">
    <cofactor evidence="9">
        <name>Zn(2+)</name>
        <dbReference type="ChEBI" id="CHEBI:29105"/>
    </cofactor>
    <text evidence="9">Binds 1 zinc ion.</text>
</comment>
<dbReference type="AlphaFoldDB" id="A0A7D5S6D7"/>
<organism evidence="12 13">
    <name type="scientific">Candidatus Accumulibacter cognatus</name>
    <dbReference type="NCBI Taxonomy" id="2954383"/>
    <lineage>
        <taxon>Bacteria</taxon>
        <taxon>Pseudomonadati</taxon>
        <taxon>Pseudomonadota</taxon>
        <taxon>Betaproteobacteria</taxon>
        <taxon>Candidatus Accumulibacter</taxon>
    </lineage>
</organism>
<evidence type="ECO:0000256" key="2">
    <source>
        <dbReference type="ARBA" id="ARBA00022670"/>
    </source>
</evidence>
<evidence type="ECO:0000313" key="12">
    <source>
        <dbReference type="EMBL" id="QLH48736.1"/>
    </source>
</evidence>
<keyword evidence="5 9" id="KW-0862">Zinc</keyword>
<dbReference type="Gene3D" id="3.40.390.10">
    <property type="entry name" value="Collagenase (Catalytic Domain)"/>
    <property type="match status" value="1"/>
</dbReference>
<dbReference type="Gene3D" id="1.10.1370.40">
    <property type="match status" value="1"/>
</dbReference>
<feature type="domain" description="Oligopeptidase A N-terminal" evidence="11">
    <location>
        <begin position="49"/>
        <end position="153"/>
    </location>
</feature>
<evidence type="ECO:0000256" key="9">
    <source>
        <dbReference type="RuleBase" id="RU003435"/>
    </source>
</evidence>
<feature type="domain" description="Peptidase M3A/M3B catalytic" evidence="10">
    <location>
        <begin position="228"/>
        <end position="693"/>
    </location>
</feature>
<dbReference type="Gene3D" id="1.10.1370.10">
    <property type="entry name" value="Neurolysin, domain 3"/>
    <property type="match status" value="1"/>
</dbReference>
<reference evidence="12 13" key="1">
    <citation type="journal article" date="2019" name="Microbiome">
        <title>Annotated bacterial chromosomes from frame-shift-corrected long-read metagenomic data.</title>
        <authorList>
            <person name="Arumugam K."/>
            <person name="Bagci C."/>
            <person name="Bessarab I."/>
            <person name="Beier S."/>
            <person name="Buchfink B."/>
            <person name="Gorska A."/>
            <person name="Qiu G."/>
            <person name="Huson D.H."/>
            <person name="Williams R.B.H."/>
        </authorList>
    </citation>
    <scope>NUCLEOTIDE SEQUENCE [LARGE SCALE GENOMIC DNA]</scope>
    <source>
        <strain evidence="12">SSA1</strain>
    </source>
</reference>
<dbReference type="PANTHER" id="PTHR11804:SF84">
    <property type="entry name" value="SACCHAROLYSIN"/>
    <property type="match status" value="1"/>
</dbReference>
<evidence type="ECO:0000256" key="8">
    <source>
        <dbReference type="ARBA" id="ARBA00026100"/>
    </source>
</evidence>
<comment type="catalytic activity">
    <reaction evidence="7">
        <text>Hydrolysis of oligopeptides, with broad specificity. Gly or Ala commonly occur as P1 or P1' residues, but more distant residues are also important, as is shown by the fact that Z-Gly-Pro-Gly-|-Gly-Pro-Ala is cleaved, but not Z-(Gly)(5).</text>
        <dbReference type="EC" id="3.4.24.70"/>
    </reaction>
</comment>
<evidence type="ECO:0000256" key="7">
    <source>
        <dbReference type="ARBA" id="ARBA00024603"/>
    </source>
</evidence>
<dbReference type="KEGG" id="acog:HWD57_02245"/>
<dbReference type="GO" id="GO:0006508">
    <property type="term" value="P:proteolysis"/>
    <property type="evidence" value="ECO:0007669"/>
    <property type="project" value="UniProtKB-KW"/>
</dbReference>
<accession>A0A7D5S6D7</accession>
<dbReference type="Pfam" id="PF19310">
    <property type="entry name" value="TOP_N"/>
    <property type="match status" value="1"/>
</dbReference>
<sequence>MPDHTLHDNPLLDFSGLPRFDVLKPADVLPAISTLLGRCRALIERQTADDLAATWTDFAAPLFDGFEQLSRAWGTVGHVHSVNDIPAWRDAYNGMLPEVARFYAEVGQNLQLFDKYKAIAASNGYARLSVAQQRIVDHEIRDFRLSGAELAAKDKPRFQAIAEELAQLSAKFSENLLDATNAFAEMLSDESELAGLPDDARQAAREAAERDGKSGWKFTLHMPSYLPVMQYADSRRLRAVMYRAYATRAAEFGAAELDNTPLIRRILELRREQAQLLGYQNFAEVSLVPKMAASVPQVLGFLRDLAVKARPFAEQDIADLRAFARSELGLDHIEAWDIAYVSEKLLQARYAFSEHEVKQYFTEDKVLSGLITVIETLFGVRIQPDQAPLWHPDVRFYRIETPAGELIGQFYLDLYARETKRGGAWMDEAISRRKRPEVSPTLTRDDIQKPVAYLNCNFSRPVCDQDGKLRPATFTHDDVTTLFHETGHGLHHLLTRVDEIGVAGIHGVEWDAVELPSQFMENYCWEWSVLQKMSAHIDTGEPLPRALFDKMLAAKNFQSGLQTLRQVEFSLFDLLLHSDFDPAAGRSVLELLDEVRREVAVFIPPEWHRFPNSFAHIFAGGYGAGYYSYKWAEVLSADCYGAFEETGNPFDQATGQRFLNEILSTGGSRSAIDNFRAFRGREPQVDALLRHRGMSAAQNLEDLEHAHHHRPAP</sequence>
<dbReference type="FunFam" id="3.40.390.10:FF:000009">
    <property type="entry name" value="Oligopeptidase A"/>
    <property type="match status" value="1"/>
</dbReference>
<dbReference type="EMBL" id="CP058708">
    <property type="protein sequence ID" value="QLH48736.1"/>
    <property type="molecule type" value="Genomic_DNA"/>
</dbReference>
<evidence type="ECO:0000256" key="4">
    <source>
        <dbReference type="ARBA" id="ARBA00022801"/>
    </source>
</evidence>
<protein>
    <recommendedName>
        <fullName evidence="8">oligopeptidase A</fullName>
        <ecNumber evidence="8">3.4.24.70</ecNumber>
    </recommendedName>
</protein>
<keyword evidence="6 9" id="KW-0482">Metalloprotease</keyword>
<gene>
    <name evidence="12" type="ORF">HWD57_02245</name>
</gene>
<keyword evidence="2 9" id="KW-0645">Protease</keyword>
<dbReference type="Proteomes" id="UP000509684">
    <property type="component" value="Chromosome"/>
</dbReference>
<dbReference type="Pfam" id="PF01432">
    <property type="entry name" value="Peptidase_M3"/>
    <property type="match status" value="1"/>
</dbReference>